<evidence type="ECO:0000313" key="3">
    <source>
        <dbReference type="EMBL" id="VUG18268.1"/>
    </source>
</evidence>
<dbReference type="InterPro" id="IPR007250">
    <property type="entry name" value="HSP9_HSP12"/>
</dbReference>
<dbReference type="PIRSF" id="PIRSF002590">
    <property type="entry name" value="HSP9/HSP12_fun"/>
    <property type="match status" value="1"/>
</dbReference>
<reference evidence="2" key="2">
    <citation type="submission" date="2020-10" db="EMBL/GenBank/DDBJ databases">
        <authorList>
            <person name="Palmer J.M."/>
        </authorList>
    </citation>
    <scope>NUCLEOTIDE SEQUENCE</scope>
    <source>
        <strain evidence="2">UCD 2041</strain>
    </source>
</reference>
<dbReference type="OMA" id="DNQKSYS"/>
<evidence type="ECO:0000313" key="2">
    <source>
        <dbReference type="EMBL" id="QOU20922.1"/>
    </source>
</evidence>
<dbReference type="STRING" id="5007.A0A3F2Y6X6"/>
<dbReference type="Proteomes" id="UP000478008">
    <property type="component" value="Unassembled WGS sequence"/>
</dbReference>
<accession>A0A3F2Y6X6</accession>
<evidence type="ECO:0000313" key="4">
    <source>
        <dbReference type="Proteomes" id="UP000478008"/>
    </source>
</evidence>
<name>A0A3F2Y6X6_DEKBR</name>
<dbReference type="AlphaFoldDB" id="A0A3F2Y6X6"/>
<reference evidence="2" key="3">
    <citation type="journal article" name="BMC Genomics">
        <title>New genome assemblies reveal patterns of domestication and adaptation across Brettanomyces (Dekkera) species.</title>
        <authorList>
            <person name="Roach M.J."/>
            <person name="Borneman A.R."/>
        </authorList>
    </citation>
    <scope>NUCLEOTIDE SEQUENCE</scope>
    <source>
        <strain evidence="2">UCD 2041</strain>
    </source>
</reference>
<sequence>MSDSGRKNFGDKISEGIQPDSDKSNVQKVKEGVTDTADKLAGKTQREEDKGLFQKISDTLGGKK</sequence>
<protein>
    <submittedName>
        <fullName evidence="3">DEBR0S3_06304g1_1</fullName>
    </submittedName>
</protein>
<keyword evidence="4" id="KW-1185">Reference proteome</keyword>
<feature type="region of interest" description="Disordered" evidence="1">
    <location>
        <begin position="1"/>
        <end position="64"/>
    </location>
</feature>
<dbReference type="Proteomes" id="UP000663131">
    <property type="component" value="Chromosome 8"/>
</dbReference>
<dbReference type="EMBL" id="CP063136">
    <property type="protein sequence ID" value="QOU20922.1"/>
    <property type="molecule type" value="Genomic_DNA"/>
</dbReference>
<organism evidence="3 4">
    <name type="scientific">Dekkera bruxellensis</name>
    <name type="common">Brettanomyces custersii</name>
    <dbReference type="NCBI Taxonomy" id="5007"/>
    <lineage>
        <taxon>Eukaryota</taxon>
        <taxon>Fungi</taxon>
        <taxon>Dikarya</taxon>
        <taxon>Ascomycota</taxon>
        <taxon>Saccharomycotina</taxon>
        <taxon>Pichiomycetes</taxon>
        <taxon>Pichiales</taxon>
        <taxon>Pichiaceae</taxon>
        <taxon>Brettanomyces</taxon>
    </lineage>
</organism>
<proteinExistence type="predicted"/>
<reference evidence="3 4" key="1">
    <citation type="submission" date="2019-07" db="EMBL/GenBank/DDBJ databases">
        <authorList>
            <person name="Friedrich A."/>
            <person name="Schacherer J."/>
        </authorList>
    </citation>
    <scope>NUCLEOTIDE SEQUENCE [LARGE SCALE GENOMIC DNA]</scope>
</reference>
<dbReference type="OrthoDB" id="2348401at2759"/>
<dbReference type="EMBL" id="CABFWN010000003">
    <property type="protein sequence ID" value="VUG18268.1"/>
    <property type="molecule type" value="Genomic_DNA"/>
</dbReference>
<feature type="compositionally biased region" description="Basic and acidic residues" evidence="1">
    <location>
        <begin position="1"/>
        <end position="52"/>
    </location>
</feature>
<dbReference type="Gene3D" id="6.10.280.100">
    <property type="match status" value="1"/>
</dbReference>
<evidence type="ECO:0000256" key="1">
    <source>
        <dbReference type="SAM" id="MobiDB-lite"/>
    </source>
</evidence>
<gene>
    <name evidence="3" type="primary">WHS11</name>
    <name evidence="2" type="ORF">BRETT_000636</name>
    <name evidence="3" type="ORF">DEBR0S3_06304G</name>
</gene>
<dbReference type="Pfam" id="PF04119">
    <property type="entry name" value="HSP9_HSP12"/>
    <property type="match status" value="1"/>
</dbReference>